<evidence type="ECO:0000313" key="6">
    <source>
        <dbReference type="EMBL" id="KAL2782676.1"/>
    </source>
</evidence>
<evidence type="ECO:0000256" key="3">
    <source>
        <dbReference type="SAM" id="MobiDB-lite"/>
    </source>
</evidence>
<keyword evidence="2" id="KW-0342">GTP-binding</keyword>
<dbReference type="InterPro" id="IPR027417">
    <property type="entry name" value="P-loop_NTPase"/>
</dbReference>
<dbReference type="SMART" id="SM00053">
    <property type="entry name" value="DYNc"/>
    <property type="match status" value="1"/>
</dbReference>
<keyword evidence="7" id="KW-1185">Reference proteome</keyword>
<accession>A0ABR4FHG1</accession>
<evidence type="ECO:0000256" key="2">
    <source>
        <dbReference type="ARBA" id="ARBA00023134"/>
    </source>
</evidence>
<feature type="domain" description="Dynamin-type G" evidence="5">
    <location>
        <begin position="83"/>
        <end position="373"/>
    </location>
</feature>
<dbReference type="Proteomes" id="UP001610563">
    <property type="component" value="Unassembled WGS sequence"/>
</dbReference>
<dbReference type="PANTHER" id="PTHR11566:SF21">
    <property type="entry name" value="DYNAMIN RELATED PROTEIN 1, ISOFORM A"/>
    <property type="match status" value="1"/>
</dbReference>
<feature type="region of interest" description="Disordered" evidence="3">
    <location>
        <begin position="1"/>
        <end position="47"/>
    </location>
</feature>
<dbReference type="InterPro" id="IPR030381">
    <property type="entry name" value="G_DYNAMIN_dom"/>
</dbReference>
<dbReference type="PRINTS" id="PR00195">
    <property type="entry name" value="DYNAMIN"/>
</dbReference>
<name>A0ABR4FHG1_9EURO</name>
<keyword evidence="1" id="KW-0547">Nucleotide-binding</keyword>
<dbReference type="SUPFAM" id="SSF52540">
    <property type="entry name" value="P-loop containing nucleoside triphosphate hydrolases"/>
    <property type="match status" value="1"/>
</dbReference>
<dbReference type="Gene3D" id="3.40.50.300">
    <property type="entry name" value="P-loop containing nucleotide triphosphate hydrolases"/>
    <property type="match status" value="1"/>
</dbReference>
<evidence type="ECO:0000256" key="1">
    <source>
        <dbReference type="ARBA" id="ARBA00022741"/>
    </source>
</evidence>
<dbReference type="PANTHER" id="PTHR11566">
    <property type="entry name" value="DYNAMIN"/>
    <property type="match status" value="1"/>
</dbReference>
<dbReference type="InterPro" id="IPR001401">
    <property type="entry name" value="Dynamin_GTPase"/>
</dbReference>
<comment type="caution">
    <text evidence="6">The sequence shown here is derived from an EMBL/GenBank/DDBJ whole genome shotgun (WGS) entry which is preliminary data.</text>
</comment>
<protein>
    <submittedName>
        <fullName evidence="6">Dynamin GTPase</fullName>
    </submittedName>
</protein>
<dbReference type="PROSITE" id="PS51388">
    <property type="entry name" value="GED"/>
    <property type="match status" value="1"/>
</dbReference>
<feature type="compositionally biased region" description="Polar residues" evidence="3">
    <location>
        <begin position="32"/>
        <end position="45"/>
    </location>
</feature>
<organism evidence="6 7">
    <name type="scientific">Aspergillus keveii</name>
    <dbReference type="NCBI Taxonomy" id="714993"/>
    <lineage>
        <taxon>Eukaryota</taxon>
        <taxon>Fungi</taxon>
        <taxon>Dikarya</taxon>
        <taxon>Ascomycota</taxon>
        <taxon>Pezizomycotina</taxon>
        <taxon>Eurotiomycetes</taxon>
        <taxon>Eurotiomycetidae</taxon>
        <taxon>Eurotiales</taxon>
        <taxon>Aspergillaceae</taxon>
        <taxon>Aspergillus</taxon>
        <taxon>Aspergillus subgen. Nidulantes</taxon>
    </lineage>
</organism>
<evidence type="ECO:0000313" key="7">
    <source>
        <dbReference type="Proteomes" id="UP001610563"/>
    </source>
</evidence>
<gene>
    <name evidence="6" type="ORF">BJX66DRAFT_320141</name>
</gene>
<dbReference type="Pfam" id="PF00350">
    <property type="entry name" value="Dynamin_N"/>
    <property type="match status" value="1"/>
</dbReference>
<proteinExistence type="predicted"/>
<evidence type="ECO:0000259" key="5">
    <source>
        <dbReference type="PROSITE" id="PS51718"/>
    </source>
</evidence>
<dbReference type="Pfam" id="PF01031">
    <property type="entry name" value="Dynamin_M"/>
    <property type="match status" value="1"/>
</dbReference>
<dbReference type="InterPro" id="IPR000375">
    <property type="entry name" value="Dynamin_stalk"/>
</dbReference>
<sequence length="755" mass="84887">MSPNSIPKTRRRSNTSAQRRLSLRDQLAMESLTPTSEDSGSSEEQWTGIDFRRVGDELGLQSTRTSQRLNQIDRVRANGVGDHVALPQLVVCGDQSAGKSSVLEGISGIPFPRQDGLCTRFATEIVLRHNPHANRMTATIIPHQSRDDEQKRRLAAFRMEFGHFSELPGIIQAAGQVMGVRTSEDQVDAPAFAADVLRLELVGDTGLHLTIVDLPGLISVSEDERDVQTVSDLVDTYLESSRTIVLAVIPASSDVDTQGIIQRARRYDKDGVRTVGIITKPDLINAGTEQRVARLAKNLDRTKLNLGFFLLKNPAPADLQQDFSPAARRRSEQLFFATEPWNSLGLDPDRIGIENLRVFLQDLLDDHIERELPKVREELRQLLNQNSQDLAALGMERNTPGQVRVYLTQLSADFQALVRAGVDGDYNGRDASFFNAERKTLSNRLRALIHQENEKFANYMRDHGQTRKIICDIDDDSTSSDGTELSLNDEGQILVSREGMAAWVKQVYQRTRGRELPGNYNHSLLAELFHSQSVRWGKIARDHLNAVAALVSSFLQAALEFVIKDAKVRQNVQNSVSKSVQGDIQRAIEELRLLLEDEARQPITYNHYYTDNIQKARNDQSKRQVQDSLHNAIQTDWNGKFHISNSTESIDKLVSSLQQQVIVDMTKQACSEAQNDLSAYYKVAMKTFVDNVCRQVIERHIIAKLPAVFEPVLVSGYEDDDLLRMAAESPRVSLRRDEARHLQQVLERSLDDLSI</sequence>
<dbReference type="InterPro" id="IPR020850">
    <property type="entry name" value="GED_dom"/>
</dbReference>
<dbReference type="PROSITE" id="PS51718">
    <property type="entry name" value="G_DYNAMIN_2"/>
    <property type="match status" value="1"/>
</dbReference>
<dbReference type="EMBL" id="JBFTWV010000352">
    <property type="protein sequence ID" value="KAL2782676.1"/>
    <property type="molecule type" value="Genomic_DNA"/>
</dbReference>
<reference evidence="6 7" key="1">
    <citation type="submission" date="2024-07" db="EMBL/GenBank/DDBJ databases">
        <title>Section-level genome sequencing and comparative genomics of Aspergillus sections Usti and Cavernicolus.</title>
        <authorList>
            <consortium name="Lawrence Berkeley National Laboratory"/>
            <person name="Nybo J.L."/>
            <person name="Vesth T.C."/>
            <person name="Theobald S."/>
            <person name="Frisvad J.C."/>
            <person name="Larsen T.O."/>
            <person name="Kjaerboelling I."/>
            <person name="Rothschild-Mancinelli K."/>
            <person name="Lyhne E.K."/>
            <person name="Kogle M.E."/>
            <person name="Barry K."/>
            <person name="Clum A."/>
            <person name="Na H."/>
            <person name="Ledsgaard L."/>
            <person name="Lin J."/>
            <person name="Lipzen A."/>
            <person name="Kuo A."/>
            <person name="Riley R."/>
            <person name="Mondo S."/>
            <person name="Labutti K."/>
            <person name="Haridas S."/>
            <person name="Pangalinan J."/>
            <person name="Salamov A.A."/>
            <person name="Simmons B.A."/>
            <person name="Magnuson J.K."/>
            <person name="Chen J."/>
            <person name="Drula E."/>
            <person name="Henrissat B."/>
            <person name="Wiebenga A."/>
            <person name="Lubbers R.J."/>
            <person name="Gomes A.C."/>
            <person name="Makela M.R."/>
            <person name="Stajich J."/>
            <person name="Grigoriev I.V."/>
            <person name="Mortensen U.H."/>
            <person name="De Vries R.P."/>
            <person name="Baker S.E."/>
            <person name="Andersen M.R."/>
        </authorList>
    </citation>
    <scope>NUCLEOTIDE SEQUENCE [LARGE SCALE GENOMIC DNA]</scope>
    <source>
        <strain evidence="6 7">CBS 209.92</strain>
    </source>
</reference>
<dbReference type="InterPro" id="IPR022812">
    <property type="entry name" value="Dynamin"/>
</dbReference>
<dbReference type="Gene3D" id="1.20.120.1240">
    <property type="entry name" value="Dynamin, middle domain"/>
    <property type="match status" value="1"/>
</dbReference>
<dbReference type="CDD" id="cd08771">
    <property type="entry name" value="DLP_1"/>
    <property type="match status" value="1"/>
</dbReference>
<evidence type="ECO:0000259" key="4">
    <source>
        <dbReference type="PROSITE" id="PS51388"/>
    </source>
</evidence>
<feature type="domain" description="GED" evidence="4">
    <location>
        <begin position="670"/>
        <end position="755"/>
    </location>
</feature>
<dbReference type="InterPro" id="IPR045063">
    <property type="entry name" value="Dynamin_N"/>
</dbReference>